<comment type="caution">
    <text evidence="1">The sequence shown here is derived from an EMBL/GenBank/DDBJ whole genome shotgun (WGS) entry which is preliminary data.</text>
</comment>
<keyword evidence="2" id="KW-1185">Reference proteome</keyword>
<proteinExistence type="predicted"/>
<dbReference type="Proteomes" id="UP000324222">
    <property type="component" value="Unassembled WGS sequence"/>
</dbReference>
<dbReference type="EMBL" id="VSRR010000754">
    <property type="protein sequence ID" value="MPC19252.1"/>
    <property type="molecule type" value="Genomic_DNA"/>
</dbReference>
<evidence type="ECO:0000313" key="2">
    <source>
        <dbReference type="Proteomes" id="UP000324222"/>
    </source>
</evidence>
<dbReference type="AlphaFoldDB" id="A0A5B7DCS6"/>
<evidence type="ECO:0000313" key="1">
    <source>
        <dbReference type="EMBL" id="MPC19252.1"/>
    </source>
</evidence>
<sequence length="120" mass="13570">MKTKKIIDERKNIKDIRISLTVDARSSFLQDVNGQHFPRSLVLDLLFDLAGLNSLHKHDIIASLVQVMQQRVAARGYQLVASSAKGGDLLQYLHQEGLPPPLLVHTFWRRPPWACSYGLP</sequence>
<dbReference type="OrthoDB" id="6361396at2759"/>
<reference evidence="1 2" key="1">
    <citation type="submission" date="2019-05" db="EMBL/GenBank/DDBJ databases">
        <title>Another draft genome of Portunus trituberculatus and its Hox gene families provides insights of decapod evolution.</title>
        <authorList>
            <person name="Jeong J.-H."/>
            <person name="Song I."/>
            <person name="Kim S."/>
            <person name="Choi T."/>
            <person name="Kim D."/>
            <person name="Ryu S."/>
            <person name="Kim W."/>
        </authorList>
    </citation>
    <scope>NUCLEOTIDE SEQUENCE [LARGE SCALE GENOMIC DNA]</scope>
    <source>
        <tissue evidence="1">Muscle</tissue>
    </source>
</reference>
<protein>
    <submittedName>
        <fullName evidence="1">Uncharacterized protein</fullName>
    </submittedName>
</protein>
<name>A0A5B7DCS6_PORTR</name>
<gene>
    <name evidence="1" type="ORF">E2C01_012164</name>
</gene>
<organism evidence="1 2">
    <name type="scientific">Portunus trituberculatus</name>
    <name type="common">Swimming crab</name>
    <name type="synonym">Neptunus trituberculatus</name>
    <dbReference type="NCBI Taxonomy" id="210409"/>
    <lineage>
        <taxon>Eukaryota</taxon>
        <taxon>Metazoa</taxon>
        <taxon>Ecdysozoa</taxon>
        <taxon>Arthropoda</taxon>
        <taxon>Crustacea</taxon>
        <taxon>Multicrustacea</taxon>
        <taxon>Malacostraca</taxon>
        <taxon>Eumalacostraca</taxon>
        <taxon>Eucarida</taxon>
        <taxon>Decapoda</taxon>
        <taxon>Pleocyemata</taxon>
        <taxon>Brachyura</taxon>
        <taxon>Eubrachyura</taxon>
        <taxon>Portunoidea</taxon>
        <taxon>Portunidae</taxon>
        <taxon>Portuninae</taxon>
        <taxon>Portunus</taxon>
    </lineage>
</organism>
<accession>A0A5B7DCS6</accession>